<name>E6Q979_9ZZZZ</name>
<sequence>MTTRKEPVLEEQMDVDDDAPLLLTNLVRPGLPPQLWRHADDEAPEAVNRPAAEAAPDQPPPHGSGPVATPDNPAAFSMRWEEAAAARNGAAAASGEYAQAAPHWQDDAASPETLLENTTTDAPETVGSTAAMPPMTLDFLKDFEELLFREIERRITNEIEEQVTQHLQTVWKERISLTIMRTLALEGIQLRESLAEDIRKSLPEILQRVLHEGLDQINASEIE</sequence>
<protein>
    <submittedName>
        <fullName evidence="2">Uncharacterized protein</fullName>
    </submittedName>
</protein>
<organism evidence="2">
    <name type="scientific">mine drainage metagenome</name>
    <dbReference type="NCBI Taxonomy" id="410659"/>
    <lineage>
        <taxon>unclassified sequences</taxon>
        <taxon>metagenomes</taxon>
        <taxon>ecological metagenomes</taxon>
    </lineage>
</organism>
<evidence type="ECO:0000313" key="2">
    <source>
        <dbReference type="EMBL" id="CBI03755.1"/>
    </source>
</evidence>
<comment type="caution">
    <text evidence="2">The sequence shown here is derived from an EMBL/GenBank/DDBJ whole genome shotgun (WGS) entry which is preliminary data.</text>
</comment>
<feature type="region of interest" description="Disordered" evidence="1">
    <location>
        <begin position="31"/>
        <end position="73"/>
    </location>
</feature>
<gene>
    <name evidence="2" type="ORF">CARN5_2827</name>
</gene>
<dbReference type="EMBL" id="CABP01000024">
    <property type="protein sequence ID" value="CBI03755.1"/>
    <property type="molecule type" value="Genomic_DNA"/>
</dbReference>
<evidence type="ECO:0000256" key="1">
    <source>
        <dbReference type="SAM" id="MobiDB-lite"/>
    </source>
</evidence>
<accession>E6Q979</accession>
<proteinExistence type="predicted"/>
<dbReference type="AlphaFoldDB" id="E6Q979"/>
<reference evidence="2" key="1">
    <citation type="submission" date="2009-10" db="EMBL/GenBank/DDBJ databases">
        <title>Diversity of trophic interactions inside an arsenic-rich microbial ecosystem.</title>
        <authorList>
            <person name="Bertin P.N."/>
            <person name="Heinrich-Salmeron A."/>
            <person name="Pelletier E."/>
            <person name="Goulhen-Chollet F."/>
            <person name="Arsene-Ploetze F."/>
            <person name="Gallien S."/>
            <person name="Calteau A."/>
            <person name="Vallenet D."/>
            <person name="Casiot C."/>
            <person name="Chane-Woon-Ming B."/>
            <person name="Giloteaux L."/>
            <person name="Barakat M."/>
            <person name="Bonnefoy V."/>
            <person name="Bruneel O."/>
            <person name="Chandler M."/>
            <person name="Cleiss J."/>
            <person name="Duran R."/>
            <person name="Elbaz-Poulichet F."/>
            <person name="Fonknechten N."/>
            <person name="Lauga B."/>
            <person name="Mornico D."/>
            <person name="Ortet P."/>
            <person name="Schaeffer C."/>
            <person name="Siguier P."/>
            <person name="Alexander Thil Smith A."/>
            <person name="Van Dorsselaer A."/>
            <person name="Weissenbach J."/>
            <person name="Medigue C."/>
            <person name="Le Paslier D."/>
        </authorList>
    </citation>
    <scope>NUCLEOTIDE SEQUENCE</scope>
</reference>